<dbReference type="EMBL" id="CP035810">
    <property type="protein sequence ID" value="QIN29568.1"/>
    <property type="molecule type" value="Genomic_DNA"/>
</dbReference>
<gene>
    <name evidence="2" type="ORF">EW640_09995</name>
    <name evidence="1" type="ORF">HLA91_04825</name>
</gene>
<protein>
    <submittedName>
        <fullName evidence="2">Uncharacterized protein</fullName>
    </submittedName>
</protein>
<dbReference type="RefSeq" id="WP_165883964.1">
    <property type="nucleotide sequence ID" value="NZ_BAAAKH010000007.1"/>
</dbReference>
<dbReference type="Proteomes" id="UP000549517">
    <property type="component" value="Unassembled WGS sequence"/>
</dbReference>
<evidence type="ECO:0000313" key="1">
    <source>
        <dbReference type="EMBL" id="NNG78702.1"/>
    </source>
</evidence>
<evidence type="ECO:0000313" key="4">
    <source>
        <dbReference type="Proteomes" id="UP000549517"/>
    </source>
</evidence>
<proteinExistence type="predicted"/>
<reference evidence="2 3" key="1">
    <citation type="submission" date="2019-02" db="EMBL/GenBank/DDBJ databases">
        <title>Complete Genome Sequence and Methylome Analysis of Brevibacterium luteolum NEB1784.</title>
        <authorList>
            <person name="Fomenkov A."/>
            <person name="Roberts R.J."/>
        </authorList>
    </citation>
    <scope>NUCLEOTIDE SEQUENCE [LARGE SCALE GENOMIC DNA]</scope>
    <source>
        <strain evidence="2 3">NEB1784</strain>
    </source>
</reference>
<organism evidence="2 3">
    <name type="scientific">Brevibacterium luteolum</name>
    <dbReference type="NCBI Taxonomy" id="199591"/>
    <lineage>
        <taxon>Bacteria</taxon>
        <taxon>Bacillati</taxon>
        <taxon>Actinomycetota</taxon>
        <taxon>Actinomycetes</taxon>
        <taxon>Micrococcales</taxon>
        <taxon>Brevibacteriaceae</taxon>
        <taxon>Brevibacterium</taxon>
    </lineage>
</organism>
<dbReference type="AlphaFoldDB" id="A0A6G8KXN2"/>
<evidence type="ECO:0000313" key="2">
    <source>
        <dbReference type="EMBL" id="QIN29568.1"/>
    </source>
</evidence>
<dbReference type="EMBL" id="JABEMC010000002">
    <property type="protein sequence ID" value="NNG78702.1"/>
    <property type="molecule type" value="Genomic_DNA"/>
</dbReference>
<evidence type="ECO:0000313" key="3">
    <source>
        <dbReference type="Proteomes" id="UP000501518"/>
    </source>
</evidence>
<accession>A0A6G8KXN2</accession>
<name>A0A6G8KXN2_9MICO</name>
<reference evidence="1 4" key="2">
    <citation type="submission" date="2020-05" db="EMBL/GenBank/DDBJ databases">
        <title>MicrobeNet Type strains.</title>
        <authorList>
            <person name="Nicholson A.C."/>
        </authorList>
    </citation>
    <scope>NUCLEOTIDE SEQUENCE [LARGE SCALE GENOMIC DNA]</scope>
    <source>
        <strain evidence="1 4">CCUG 46604</strain>
    </source>
</reference>
<dbReference type="KEGG" id="blut:EW640_09995"/>
<sequence>MGGHTGYVWPVAKPIVDKAVGKTIEVGKAGREWAEDQIDEHIIEPHLMPALEGLLADVEQSQAAWMRVAEECARAEAVCRQSGSVGWVSSAAEVFRERIDEHAREVGSLATEAQAVVEAYDHYLAELRSSPVGQALGL</sequence>
<dbReference type="Proteomes" id="UP000501518">
    <property type="component" value="Chromosome"/>
</dbReference>